<organism evidence="12 13">
    <name type="scientific">Citreimonas salinaria</name>
    <dbReference type="NCBI Taxonomy" id="321339"/>
    <lineage>
        <taxon>Bacteria</taxon>
        <taxon>Pseudomonadati</taxon>
        <taxon>Pseudomonadota</taxon>
        <taxon>Alphaproteobacteria</taxon>
        <taxon>Rhodobacterales</taxon>
        <taxon>Roseobacteraceae</taxon>
        <taxon>Citreimonas</taxon>
    </lineage>
</organism>
<evidence type="ECO:0000256" key="9">
    <source>
        <dbReference type="SAM" id="MobiDB-lite"/>
    </source>
</evidence>
<evidence type="ECO:0000256" key="8">
    <source>
        <dbReference type="ARBA" id="ARBA00030803"/>
    </source>
</evidence>
<protein>
    <recommendedName>
        <fullName evidence="8">Regulator of SigK</fullName>
    </recommendedName>
    <alternativeName>
        <fullName evidence="7">Sigma-K anti-sigma factor RskA</fullName>
    </alternativeName>
</protein>
<sequence length="228" mass="23775">MSADDDTDLPGGWEAAAAEYVLGLLSEDEAQGFEARMREDPDLEQDVAAWRDHFATLTDPVAAQAPPPRVWGRIESDLFKPARKPIWRQLLPYGVGAVLGATLAWAVFVSGVLVPQEVDFRAALEPVEGTLALTARFDAQSGVLAVDLAQGDVPADRALELWLIAGEGVAPVSLGLLDASGGAVRSLRPLLAERVPGATLAVSEEPPGGSPTGAPTGPVRAAGQLIAT</sequence>
<keyword evidence="4 10" id="KW-0812">Transmembrane</keyword>
<evidence type="ECO:0000256" key="5">
    <source>
        <dbReference type="ARBA" id="ARBA00022989"/>
    </source>
</evidence>
<evidence type="ECO:0000256" key="7">
    <source>
        <dbReference type="ARBA" id="ARBA00029829"/>
    </source>
</evidence>
<feature type="transmembrane region" description="Helical" evidence="10">
    <location>
        <begin position="90"/>
        <end position="114"/>
    </location>
</feature>
<evidence type="ECO:0000259" key="11">
    <source>
        <dbReference type="Pfam" id="PF10099"/>
    </source>
</evidence>
<feature type="region of interest" description="Disordered" evidence="9">
    <location>
        <begin position="201"/>
        <end position="228"/>
    </location>
</feature>
<dbReference type="OrthoDB" id="9816387at2"/>
<dbReference type="GO" id="GO:0005886">
    <property type="term" value="C:plasma membrane"/>
    <property type="evidence" value="ECO:0007669"/>
    <property type="project" value="UniProtKB-SubCell"/>
</dbReference>
<dbReference type="GO" id="GO:0006417">
    <property type="term" value="P:regulation of translation"/>
    <property type="evidence" value="ECO:0007669"/>
    <property type="project" value="TreeGrafter"/>
</dbReference>
<evidence type="ECO:0000256" key="1">
    <source>
        <dbReference type="ARBA" id="ARBA00004167"/>
    </source>
</evidence>
<feature type="compositionally biased region" description="Low complexity" evidence="9">
    <location>
        <begin position="203"/>
        <end position="218"/>
    </location>
</feature>
<dbReference type="PANTHER" id="PTHR37461:SF1">
    <property type="entry name" value="ANTI-SIGMA-K FACTOR RSKA"/>
    <property type="match status" value="1"/>
</dbReference>
<keyword evidence="6 10" id="KW-0472">Membrane</keyword>
<evidence type="ECO:0000256" key="2">
    <source>
        <dbReference type="ARBA" id="ARBA00004236"/>
    </source>
</evidence>
<keyword evidence="3" id="KW-1003">Cell membrane</keyword>
<dbReference type="GO" id="GO:0016989">
    <property type="term" value="F:sigma factor antagonist activity"/>
    <property type="evidence" value="ECO:0007669"/>
    <property type="project" value="TreeGrafter"/>
</dbReference>
<proteinExistence type="predicted"/>
<evidence type="ECO:0000313" key="12">
    <source>
        <dbReference type="EMBL" id="SDX96690.1"/>
    </source>
</evidence>
<feature type="domain" description="Anti-sigma K factor RskA C-terminal" evidence="11">
    <location>
        <begin position="128"/>
        <end position="219"/>
    </location>
</feature>
<name>A0A1H3G0K5_9RHOB</name>
<evidence type="ECO:0000256" key="6">
    <source>
        <dbReference type="ARBA" id="ARBA00023136"/>
    </source>
</evidence>
<dbReference type="EMBL" id="FNPF01000002">
    <property type="protein sequence ID" value="SDX96690.1"/>
    <property type="molecule type" value="Genomic_DNA"/>
</dbReference>
<dbReference type="PANTHER" id="PTHR37461">
    <property type="entry name" value="ANTI-SIGMA-K FACTOR RSKA"/>
    <property type="match status" value="1"/>
</dbReference>
<dbReference type="RefSeq" id="WP_089878959.1">
    <property type="nucleotide sequence ID" value="NZ_FNPF01000002.1"/>
</dbReference>
<keyword evidence="13" id="KW-1185">Reference proteome</keyword>
<dbReference type="InterPro" id="IPR041916">
    <property type="entry name" value="Anti_sigma_zinc_sf"/>
</dbReference>
<reference evidence="12 13" key="1">
    <citation type="submission" date="2016-10" db="EMBL/GenBank/DDBJ databases">
        <authorList>
            <person name="de Groot N.N."/>
        </authorList>
    </citation>
    <scope>NUCLEOTIDE SEQUENCE [LARGE SCALE GENOMIC DNA]</scope>
    <source>
        <strain evidence="12 13">DSM 26880</strain>
    </source>
</reference>
<dbReference type="Gene3D" id="1.10.10.1320">
    <property type="entry name" value="Anti-sigma factor, zinc-finger domain"/>
    <property type="match status" value="1"/>
</dbReference>
<dbReference type="InterPro" id="IPR018764">
    <property type="entry name" value="RskA_C"/>
</dbReference>
<keyword evidence="5 10" id="KW-1133">Transmembrane helix</keyword>
<evidence type="ECO:0000313" key="13">
    <source>
        <dbReference type="Proteomes" id="UP000199286"/>
    </source>
</evidence>
<dbReference type="InterPro" id="IPR051474">
    <property type="entry name" value="Anti-sigma-K/W_factor"/>
</dbReference>
<dbReference type="Pfam" id="PF10099">
    <property type="entry name" value="RskA_C"/>
    <property type="match status" value="1"/>
</dbReference>
<evidence type="ECO:0000256" key="3">
    <source>
        <dbReference type="ARBA" id="ARBA00022475"/>
    </source>
</evidence>
<accession>A0A1H3G0K5</accession>
<evidence type="ECO:0000256" key="4">
    <source>
        <dbReference type="ARBA" id="ARBA00022692"/>
    </source>
</evidence>
<dbReference type="AlphaFoldDB" id="A0A1H3G0K5"/>
<dbReference type="STRING" id="321339.SAMN05444340_10279"/>
<gene>
    <name evidence="12" type="ORF">SAMN05444340_10279</name>
</gene>
<comment type="subcellular location">
    <subcellularLocation>
        <location evidence="2">Cell membrane</location>
    </subcellularLocation>
    <subcellularLocation>
        <location evidence="1">Membrane</location>
        <topology evidence="1">Single-pass membrane protein</topology>
    </subcellularLocation>
</comment>
<dbReference type="Proteomes" id="UP000199286">
    <property type="component" value="Unassembled WGS sequence"/>
</dbReference>
<evidence type="ECO:0000256" key="10">
    <source>
        <dbReference type="SAM" id="Phobius"/>
    </source>
</evidence>